<keyword evidence="12" id="KW-0325">Glycoprotein</keyword>
<feature type="transmembrane region" description="Helical" evidence="16">
    <location>
        <begin position="662"/>
        <end position="683"/>
    </location>
</feature>
<dbReference type="Pfam" id="PF01483">
    <property type="entry name" value="P_proprotein"/>
    <property type="match status" value="1"/>
</dbReference>
<keyword evidence="8" id="KW-0106">Calcium</keyword>
<evidence type="ECO:0000256" key="14">
    <source>
        <dbReference type="PROSITE-ProRule" id="PRU01240"/>
    </source>
</evidence>
<keyword evidence="11" id="KW-0865">Zymogen</keyword>
<evidence type="ECO:0000256" key="13">
    <source>
        <dbReference type="PIRSR" id="PIRSR615500-1"/>
    </source>
</evidence>
<evidence type="ECO:0000256" key="9">
    <source>
        <dbReference type="ARBA" id="ARBA00022989"/>
    </source>
</evidence>
<keyword evidence="3 14" id="KW-0645">Protease</keyword>
<feature type="region of interest" description="Disordered" evidence="15">
    <location>
        <begin position="625"/>
        <end position="651"/>
    </location>
</feature>
<dbReference type="InterPro" id="IPR002884">
    <property type="entry name" value="P_dom"/>
</dbReference>
<gene>
    <name evidence="19" type="ORF">K493DRAFT_262703</name>
</gene>
<dbReference type="Proteomes" id="UP000193498">
    <property type="component" value="Unassembled WGS sequence"/>
</dbReference>
<evidence type="ECO:0000313" key="20">
    <source>
        <dbReference type="Proteomes" id="UP000193498"/>
    </source>
</evidence>
<dbReference type="PANTHER" id="PTHR42884:SF14">
    <property type="entry name" value="NEUROENDOCRINE CONVERTASE 1"/>
    <property type="match status" value="1"/>
</dbReference>
<evidence type="ECO:0000256" key="10">
    <source>
        <dbReference type="ARBA" id="ARBA00023136"/>
    </source>
</evidence>
<dbReference type="PANTHER" id="PTHR42884">
    <property type="entry name" value="PROPROTEIN CONVERTASE SUBTILISIN/KEXIN-RELATED"/>
    <property type="match status" value="1"/>
</dbReference>
<evidence type="ECO:0000256" key="15">
    <source>
        <dbReference type="SAM" id="MobiDB-lite"/>
    </source>
</evidence>
<dbReference type="InterPro" id="IPR034182">
    <property type="entry name" value="Kexin/furin"/>
</dbReference>
<dbReference type="PROSITE" id="PS00137">
    <property type="entry name" value="SUBTILASE_HIS"/>
    <property type="match status" value="1"/>
</dbReference>
<feature type="chain" id="PRO_5012101429" description="P/Homo B domain-containing protein" evidence="17">
    <location>
        <begin position="23"/>
        <end position="789"/>
    </location>
</feature>
<dbReference type="PROSITE" id="PS00138">
    <property type="entry name" value="SUBTILASE_SER"/>
    <property type="match status" value="1"/>
</dbReference>
<keyword evidence="6 14" id="KW-0378">Hydrolase</keyword>
<keyword evidence="20" id="KW-1185">Reference proteome</keyword>
<feature type="active site" description="Charge relay system" evidence="13 14">
    <location>
        <position position="415"/>
    </location>
</feature>
<evidence type="ECO:0000256" key="8">
    <source>
        <dbReference type="ARBA" id="ARBA00022837"/>
    </source>
</evidence>
<keyword evidence="7 14" id="KW-0720">Serine protease</keyword>
<dbReference type="FunFam" id="2.60.120.260:FF:000026">
    <property type="entry name" value="proprotein convertase subtilisin/kexin type 7"/>
    <property type="match status" value="1"/>
</dbReference>
<dbReference type="InParanoid" id="A0A1Y1Y560"/>
<reference evidence="19 20" key="1">
    <citation type="submission" date="2016-07" db="EMBL/GenBank/DDBJ databases">
        <title>Pervasive Adenine N6-methylation of Active Genes in Fungi.</title>
        <authorList>
            <consortium name="DOE Joint Genome Institute"/>
            <person name="Mondo S.J."/>
            <person name="Dannebaum R.O."/>
            <person name="Kuo R.C."/>
            <person name="Labutti K."/>
            <person name="Haridas S."/>
            <person name="Kuo A."/>
            <person name="Salamov A."/>
            <person name="Ahrendt S.R."/>
            <person name="Lipzen A."/>
            <person name="Sullivan W."/>
            <person name="Andreopoulos W.B."/>
            <person name="Clum A."/>
            <person name="Lindquist E."/>
            <person name="Daum C."/>
            <person name="Ramamoorthy G.K."/>
            <person name="Gryganskyi A."/>
            <person name="Culley D."/>
            <person name="Magnuson J.K."/>
            <person name="James T.Y."/>
            <person name="O'Malley M.A."/>
            <person name="Stajich J.E."/>
            <person name="Spatafora J.W."/>
            <person name="Visel A."/>
            <person name="Grigoriev I.V."/>
        </authorList>
    </citation>
    <scope>NUCLEOTIDE SEQUENCE [LARGE SCALE GENOMIC DNA]</scope>
    <source>
        <strain evidence="19 20">CBS 931.73</strain>
    </source>
</reference>
<feature type="non-terminal residue" evidence="19">
    <location>
        <position position="1"/>
    </location>
</feature>
<dbReference type="GO" id="GO:0016485">
    <property type="term" value="P:protein processing"/>
    <property type="evidence" value="ECO:0007669"/>
    <property type="project" value="TreeGrafter"/>
</dbReference>
<dbReference type="Gene3D" id="2.60.120.260">
    <property type="entry name" value="Galactose-binding domain-like"/>
    <property type="match status" value="1"/>
</dbReference>
<dbReference type="FunFam" id="3.40.50.200:FF:000005">
    <property type="entry name" value="Proprotein convertase subtilisin/kexin type 7"/>
    <property type="match status" value="1"/>
</dbReference>
<dbReference type="AlphaFoldDB" id="A0A1Y1Y560"/>
<dbReference type="CDD" id="cd04059">
    <property type="entry name" value="Peptidases_S8_Protein_convertases_Kexins_Furin-like"/>
    <property type="match status" value="1"/>
</dbReference>
<evidence type="ECO:0000259" key="18">
    <source>
        <dbReference type="PROSITE" id="PS51829"/>
    </source>
</evidence>
<sequence>MKFLCRALLAISLLTFPHSITSSLPDWHGRMKHETHEYYTLKVNTQNVSPLDIATLLGLEYVGDMRELGDYHIFSMPRNVIHPYGSVEKRFAQLKEDHGTGNLKKREFHQFSQVQGQLQQQTLRKRVKRVVPAPPPPAEGGSSAEISQSLTAKSVAESFGFQDPGFPAQWHLFNEQNVGNDLNITDVWRQGIVGENVVVALLDDGLDMYSDDLKANYFAEGSYDFNDHVPEPKPKLFDDYHGTRCAGEIAAVNNTACGIGVAYGAKVAGVRILSGEISDADEALALVYKNQKNHIFSCSWGPPDDGQSMEAPSEIILDAMIKGINEGRGGKGSIYVFATGNGGNSEDNCNFDGYTNSIYTVSIGAADRKNGHPYYSEKCSAQLAVTYSSGASGSDYIYTTDVGKNKCTDRHGGTSAAAPLAAGLFALVLSIRPELHWRDVQHLAVNTAIPIALDDDDWKDTAAGRRFNHKYGYGKLDAYRLIEAAKVYKSVPPQVQLTSDVIHVNQSIPSDSNGLSSTFTVSEDLLRQQAFGKLEHITVKLNAEHQRRGEVIVHLISPNNITSELSPGRKFDDSVEGFRNWTFMTVKHWDEPLIGEWTLRVLDPENPGKTGKFVDWTINFFGSKSEASEEPTSTETPEAPSAQLPTNSSQEVEKITHSSSRVFLLSVVGICGTLGLVVAAFLVHRRYVRNRGLWEAYEFETMGSNGNNQTPRVGIFEQARRYFKPSQDIEDSHDALLGNKQENDINAMSAFVDVEITPTMAEQSGFEIGESSDEEIGESSHQSADAESI</sequence>
<feature type="domain" description="P/Homo B" evidence="18">
    <location>
        <begin position="491"/>
        <end position="626"/>
    </location>
</feature>
<dbReference type="GO" id="GO:0004252">
    <property type="term" value="F:serine-type endopeptidase activity"/>
    <property type="evidence" value="ECO:0007669"/>
    <property type="project" value="UniProtKB-UniRule"/>
</dbReference>
<dbReference type="InterPro" id="IPR015500">
    <property type="entry name" value="Peptidase_S8_subtilisin-rel"/>
</dbReference>
<dbReference type="GO" id="GO:0005802">
    <property type="term" value="C:trans-Golgi network"/>
    <property type="evidence" value="ECO:0007669"/>
    <property type="project" value="TreeGrafter"/>
</dbReference>
<dbReference type="GO" id="GO:0007323">
    <property type="term" value="P:peptide pheromone maturation"/>
    <property type="evidence" value="ECO:0007669"/>
    <property type="project" value="UniProtKB-ARBA"/>
</dbReference>
<dbReference type="InterPro" id="IPR023828">
    <property type="entry name" value="Peptidase_S8_Ser-AS"/>
</dbReference>
<dbReference type="InterPro" id="IPR000209">
    <property type="entry name" value="Peptidase_S8/S53_dom"/>
</dbReference>
<evidence type="ECO:0000256" key="2">
    <source>
        <dbReference type="ARBA" id="ARBA00005325"/>
    </source>
</evidence>
<dbReference type="Gene3D" id="3.40.50.200">
    <property type="entry name" value="Peptidase S8/S53 domain"/>
    <property type="match status" value="1"/>
</dbReference>
<feature type="signal peptide" evidence="17">
    <location>
        <begin position="1"/>
        <end position="22"/>
    </location>
</feature>
<dbReference type="GO" id="GO:0000139">
    <property type="term" value="C:Golgi membrane"/>
    <property type="evidence" value="ECO:0007669"/>
    <property type="project" value="TreeGrafter"/>
</dbReference>
<evidence type="ECO:0000256" key="12">
    <source>
        <dbReference type="ARBA" id="ARBA00023180"/>
    </source>
</evidence>
<dbReference type="FunCoup" id="A0A1Y1Y560">
    <property type="interactions" value="75"/>
</dbReference>
<dbReference type="SUPFAM" id="SSF49785">
    <property type="entry name" value="Galactose-binding domain-like"/>
    <property type="match status" value="1"/>
</dbReference>
<evidence type="ECO:0000256" key="5">
    <source>
        <dbReference type="ARBA" id="ARBA00022729"/>
    </source>
</evidence>
<protein>
    <recommendedName>
        <fullName evidence="18">P/Homo B domain-containing protein</fullName>
    </recommendedName>
</protein>
<dbReference type="SUPFAM" id="SSF52743">
    <property type="entry name" value="Subtilisin-like"/>
    <property type="match status" value="1"/>
</dbReference>
<keyword evidence="9 16" id="KW-1133">Transmembrane helix</keyword>
<evidence type="ECO:0000256" key="17">
    <source>
        <dbReference type="SAM" id="SignalP"/>
    </source>
</evidence>
<evidence type="ECO:0000256" key="7">
    <source>
        <dbReference type="ARBA" id="ARBA00022825"/>
    </source>
</evidence>
<feature type="active site" description="Charge relay system" evidence="13 14">
    <location>
        <position position="241"/>
    </location>
</feature>
<evidence type="ECO:0000256" key="16">
    <source>
        <dbReference type="SAM" id="Phobius"/>
    </source>
</evidence>
<evidence type="ECO:0000313" key="19">
    <source>
        <dbReference type="EMBL" id="ORX93152.1"/>
    </source>
</evidence>
<dbReference type="InterPro" id="IPR036852">
    <property type="entry name" value="Peptidase_S8/S53_dom_sf"/>
</dbReference>
<evidence type="ECO:0000256" key="1">
    <source>
        <dbReference type="ARBA" id="ARBA00004370"/>
    </source>
</evidence>
<dbReference type="PROSITE" id="PS51892">
    <property type="entry name" value="SUBTILASE"/>
    <property type="match status" value="1"/>
</dbReference>
<feature type="compositionally biased region" description="Low complexity" evidence="15">
    <location>
        <begin position="630"/>
        <end position="642"/>
    </location>
</feature>
<dbReference type="Pfam" id="PF00082">
    <property type="entry name" value="Peptidase_S8"/>
    <property type="match status" value="1"/>
</dbReference>
<comment type="subcellular location">
    <subcellularLocation>
        <location evidence="1">Membrane</location>
    </subcellularLocation>
</comment>
<proteinExistence type="inferred from homology"/>
<dbReference type="InterPro" id="IPR022398">
    <property type="entry name" value="Peptidase_S8_His-AS"/>
</dbReference>
<comment type="similarity">
    <text evidence="2">Belongs to the peptidase S8 family. Furin subfamily.</text>
</comment>
<evidence type="ECO:0000256" key="4">
    <source>
        <dbReference type="ARBA" id="ARBA00022692"/>
    </source>
</evidence>
<dbReference type="PROSITE" id="PS51829">
    <property type="entry name" value="P_HOMO_B"/>
    <property type="match status" value="1"/>
</dbReference>
<evidence type="ECO:0000256" key="3">
    <source>
        <dbReference type="ARBA" id="ARBA00022670"/>
    </source>
</evidence>
<evidence type="ECO:0000256" key="6">
    <source>
        <dbReference type="ARBA" id="ARBA00022801"/>
    </source>
</evidence>
<accession>A0A1Y1Y560</accession>
<dbReference type="InterPro" id="IPR008979">
    <property type="entry name" value="Galactose-bd-like_sf"/>
</dbReference>
<organism evidence="19 20">
    <name type="scientific">Basidiobolus meristosporus CBS 931.73</name>
    <dbReference type="NCBI Taxonomy" id="1314790"/>
    <lineage>
        <taxon>Eukaryota</taxon>
        <taxon>Fungi</taxon>
        <taxon>Fungi incertae sedis</taxon>
        <taxon>Zoopagomycota</taxon>
        <taxon>Entomophthoromycotina</taxon>
        <taxon>Basidiobolomycetes</taxon>
        <taxon>Basidiobolales</taxon>
        <taxon>Basidiobolaceae</taxon>
        <taxon>Basidiobolus</taxon>
    </lineage>
</organism>
<dbReference type="OrthoDB" id="300641at2759"/>
<evidence type="ECO:0000256" key="11">
    <source>
        <dbReference type="ARBA" id="ARBA00023145"/>
    </source>
</evidence>
<dbReference type="STRING" id="1314790.A0A1Y1Y560"/>
<feature type="active site" description="Charge relay system" evidence="13 14">
    <location>
        <position position="203"/>
    </location>
</feature>
<keyword evidence="5 17" id="KW-0732">Signal</keyword>
<dbReference type="EMBL" id="MCFE01000245">
    <property type="protein sequence ID" value="ORX93152.1"/>
    <property type="molecule type" value="Genomic_DNA"/>
</dbReference>
<keyword evidence="10 16" id="KW-0472">Membrane</keyword>
<dbReference type="PRINTS" id="PR00723">
    <property type="entry name" value="SUBTILISIN"/>
</dbReference>
<feature type="region of interest" description="Disordered" evidence="15">
    <location>
        <begin position="762"/>
        <end position="789"/>
    </location>
</feature>
<keyword evidence="4 16" id="KW-0812">Transmembrane</keyword>
<name>A0A1Y1Y560_9FUNG</name>
<comment type="caution">
    <text evidence="19">The sequence shown here is derived from an EMBL/GenBank/DDBJ whole genome shotgun (WGS) entry which is preliminary data.</text>
</comment>